<evidence type="ECO:0000313" key="2">
    <source>
        <dbReference type="EMBL" id="SHJ25727.1"/>
    </source>
</evidence>
<dbReference type="SUPFAM" id="SSF100950">
    <property type="entry name" value="NagB/RpiA/CoA transferase-like"/>
    <property type="match status" value="1"/>
</dbReference>
<organism evidence="2 3">
    <name type="scientific">Aequorivita viscosa</name>
    <dbReference type="NCBI Taxonomy" id="797419"/>
    <lineage>
        <taxon>Bacteria</taxon>
        <taxon>Pseudomonadati</taxon>
        <taxon>Bacteroidota</taxon>
        <taxon>Flavobacteriia</taxon>
        <taxon>Flavobacteriales</taxon>
        <taxon>Flavobacteriaceae</taxon>
        <taxon>Aequorivita</taxon>
    </lineage>
</organism>
<dbReference type="OrthoDB" id="1425114at2"/>
<dbReference type="Proteomes" id="UP000184172">
    <property type="component" value="Unassembled WGS sequence"/>
</dbReference>
<dbReference type="RefSeq" id="WP_073218128.1">
    <property type="nucleotide sequence ID" value="NZ_FNNS01000013.1"/>
</dbReference>
<gene>
    <name evidence="2" type="ORF">SAMN04487908_11257</name>
</gene>
<dbReference type="InterPro" id="IPR037171">
    <property type="entry name" value="NagB/RpiA_transferase-like"/>
</dbReference>
<evidence type="ECO:0000313" key="3">
    <source>
        <dbReference type="Proteomes" id="UP000184172"/>
    </source>
</evidence>
<dbReference type="InterPro" id="IPR024185">
    <property type="entry name" value="FTHF_cligase-like_sf"/>
</dbReference>
<name>A0A1M6HUA9_9FLAO</name>
<proteinExistence type="predicted"/>
<dbReference type="Pfam" id="PF02589">
    <property type="entry name" value="LUD_dom"/>
    <property type="match status" value="1"/>
</dbReference>
<evidence type="ECO:0000259" key="1">
    <source>
        <dbReference type="Pfam" id="PF02589"/>
    </source>
</evidence>
<accession>A0A1M6HUA9</accession>
<dbReference type="Gene3D" id="3.40.50.10420">
    <property type="entry name" value="NagB/RpiA/CoA transferase-like"/>
    <property type="match status" value="1"/>
</dbReference>
<dbReference type="STRING" id="797419.SAMN05216556_11347"/>
<sequence>MSLIKRLLFPSYKSDKKPQTGQPSDRSSYYPEQKLPVDEKFTYHFRNNGGKFIYCEDWEEALEAFDNIMVENDWYEQDVFCLEEQLRQRFDGFNLKFVNKSDSKFFLSTCESLVAKTGAILLSSNQVKEKKLNELPDSMIILAKTSQIVENISEGLRIIKNQSSGYIPSNITTIQDFETDKEDKEKDFMSYGSSTKNLYLLLLEDL</sequence>
<feature type="domain" description="LUD" evidence="1">
    <location>
        <begin position="39"/>
        <end position="180"/>
    </location>
</feature>
<dbReference type="InterPro" id="IPR003741">
    <property type="entry name" value="LUD_dom"/>
</dbReference>
<keyword evidence="3" id="KW-1185">Reference proteome</keyword>
<dbReference type="AlphaFoldDB" id="A0A1M6HUA9"/>
<dbReference type="EMBL" id="FQYV01000012">
    <property type="protein sequence ID" value="SHJ25727.1"/>
    <property type="molecule type" value="Genomic_DNA"/>
</dbReference>
<reference evidence="3" key="1">
    <citation type="submission" date="2016-11" db="EMBL/GenBank/DDBJ databases">
        <authorList>
            <person name="Varghese N."/>
            <person name="Submissions S."/>
        </authorList>
    </citation>
    <scope>NUCLEOTIDE SEQUENCE [LARGE SCALE GENOMIC DNA]</scope>
    <source>
        <strain evidence="3">DSM 26349</strain>
    </source>
</reference>
<protein>
    <submittedName>
        <fullName evidence="2">Uncharacterized ACR, YkgG family COG1556</fullName>
    </submittedName>
</protein>